<evidence type="ECO:0000313" key="2">
    <source>
        <dbReference type="Proteomes" id="UP000237968"/>
    </source>
</evidence>
<protein>
    <submittedName>
        <fullName evidence="1">Uncharacterized protein</fullName>
    </submittedName>
</protein>
<dbReference type="InterPro" id="IPR036280">
    <property type="entry name" value="Multihaem_cyt_sf"/>
</dbReference>
<dbReference type="EMBL" id="PVNK01000152">
    <property type="protein sequence ID" value="PRP97601.1"/>
    <property type="molecule type" value="Genomic_DNA"/>
</dbReference>
<gene>
    <name evidence="1" type="ORF">ENSA5_32940</name>
</gene>
<organism evidence="1 2">
    <name type="scientific">Enhygromyxa salina</name>
    <dbReference type="NCBI Taxonomy" id="215803"/>
    <lineage>
        <taxon>Bacteria</taxon>
        <taxon>Pseudomonadati</taxon>
        <taxon>Myxococcota</taxon>
        <taxon>Polyangia</taxon>
        <taxon>Nannocystales</taxon>
        <taxon>Nannocystaceae</taxon>
        <taxon>Enhygromyxa</taxon>
    </lineage>
</organism>
<sequence length="104" mass="11180">MRRVSVATRSPSPWLAWLCLLAAGLLGCLRAFGPDLHTRGIHAGVTPADTRDTCMTCHESETDALARMKGPKAGPADAPIVGDWMMAEARECTVCHVVRGDHAR</sequence>
<name>A0A2S9XXZ7_9BACT</name>
<dbReference type="Proteomes" id="UP000237968">
    <property type="component" value="Unassembled WGS sequence"/>
</dbReference>
<dbReference type="PROSITE" id="PS51257">
    <property type="entry name" value="PROKAR_LIPOPROTEIN"/>
    <property type="match status" value="1"/>
</dbReference>
<dbReference type="AlphaFoldDB" id="A0A2S9XXZ7"/>
<evidence type="ECO:0000313" key="1">
    <source>
        <dbReference type="EMBL" id="PRP97601.1"/>
    </source>
</evidence>
<comment type="caution">
    <text evidence="1">The sequence shown here is derived from an EMBL/GenBank/DDBJ whole genome shotgun (WGS) entry which is preliminary data.</text>
</comment>
<proteinExistence type="predicted"/>
<dbReference type="SUPFAM" id="SSF48695">
    <property type="entry name" value="Multiheme cytochromes"/>
    <property type="match status" value="1"/>
</dbReference>
<reference evidence="1 2" key="1">
    <citation type="submission" date="2018-03" db="EMBL/GenBank/DDBJ databases">
        <title>Draft Genome Sequences of the Obligatory Marine Myxobacteria Enhygromyxa salina SWB005.</title>
        <authorList>
            <person name="Poehlein A."/>
            <person name="Moghaddam J.A."/>
            <person name="Harms H."/>
            <person name="Alanjari M."/>
            <person name="Koenig G.M."/>
            <person name="Daniel R."/>
            <person name="Schaeberle T.F."/>
        </authorList>
    </citation>
    <scope>NUCLEOTIDE SEQUENCE [LARGE SCALE GENOMIC DNA]</scope>
    <source>
        <strain evidence="1 2">SWB005</strain>
    </source>
</reference>
<accession>A0A2S9XXZ7</accession>
<keyword evidence="2" id="KW-1185">Reference proteome</keyword>